<evidence type="ECO:0000256" key="6">
    <source>
        <dbReference type="ARBA" id="ARBA00022723"/>
    </source>
</evidence>
<keyword evidence="5" id="KW-0235">DNA replication</keyword>
<dbReference type="SUPFAM" id="SSF47724">
    <property type="entry name" value="Domain of early E2A DNA-binding protein, ADDBP"/>
    <property type="match status" value="1"/>
</dbReference>
<evidence type="ECO:0000256" key="3">
    <source>
        <dbReference type="ARBA" id="ARBA00022562"/>
    </source>
</evidence>
<keyword evidence="3" id="KW-1048">Host nucleus</keyword>
<dbReference type="Pfam" id="PF03728">
    <property type="entry name" value="Viral_DNA_Zn_bi"/>
    <property type="match status" value="2"/>
</dbReference>
<proteinExistence type="predicted"/>
<reference evidence="13" key="1">
    <citation type="submission" date="2020-01" db="EMBL/GenBank/DDBJ databases">
        <title>Viral genomes from wild and zoo birds in China.</title>
        <authorList>
            <person name="Yang Z."/>
            <person name="Shan T."/>
            <person name="Yang S."/>
            <person name="Zhang W."/>
        </authorList>
    </citation>
    <scope>NUCLEOTIDE SEQUENCE</scope>
    <source>
        <strain evidence="13">Thr146ade1nc</strain>
    </source>
</reference>
<evidence type="ECO:0000256" key="7">
    <source>
        <dbReference type="ARBA" id="ARBA00022833"/>
    </source>
</evidence>
<dbReference type="EMBL" id="MT138100">
    <property type="protein sequence ID" value="QLI47687.1"/>
    <property type="molecule type" value="Genomic_DNA"/>
</dbReference>
<dbReference type="Pfam" id="PF02236">
    <property type="entry name" value="Viral_DNA_bi"/>
    <property type="match status" value="1"/>
</dbReference>
<feature type="compositionally biased region" description="Acidic residues" evidence="10">
    <location>
        <begin position="42"/>
        <end position="51"/>
    </location>
</feature>
<dbReference type="GO" id="GO:0006260">
    <property type="term" value="P:DNA replication"/>
    <property type="evidence" value="ECO:0007669"/>
    <property type="project" value="UniProtKB-KW"/>
</dbReference>
<organism evidence="13">
    <name type="scientific">Adenoviridae sp</name>
    <dbReference type="NCBI Taxonomy" id="2558248"/>
    <lineage>
        <taxon>Viruses</taxon>
        <taxon>Varidnaviria</taxon>
        <taxon>Bamfordvirae</taxon>
        <taxon>Preplasmiviricota</taxon>
        <taxon>Polisuviricotina</taxon>
        <taxon>Pharingeaviricetes</taxon>
        <taxon>Rowavirales</taxon>
        <taxon>Adenoviridae</taxon>
    </lineage>
</organism>
<evidence type="ECO:0000256" key="1">
    <source>
        <dbReference type="ARBA" id="ARBA00022518"/>
    </source>
</evidence>
<keyword evidence="7" id="KW-0862">Zinc</keyword>
<dbReference type="Gene3D" id="1.10.269.10">
    <property type="entry name" value="Adenovirus DNA-binding, N-terminal domain"/>
    <property type="match status" value="1"/>
</dbReference>
<dbReference type="InterPro" id="IPR036368">
    <property type="entry name" value="ADBP_zn-bd_sf"/>
</dbReference>
<keyword evidence="8" id="KW-1194">Viral DNA replication</keyword>
<evidence type="ECO:0000259" key="11">
    <source>
        <dbReference type="Pfam" id="PF02236"/>
    </source>
</evidence>
<dbReference type="InterPro" id="IPR003176">
    <property type="entry name" value="Adenovirus_DNA-bd_a"/>
</dbReference>
<dbReference type="InterPro" id="IPR036362">
    <property type="entry name" value="Adenovirus_DNA-bd_N_sf"/>
</dbReference>
<sequence>MVGTTSVGKKRSTTGIDFAPTKKQQKKDDVEKHRKRVRVVEDESDQEELETVLDPTSPNPPEDPVVYNAQKAMGLLEKICDSIDLKWQGYDIKPDSAIWSKIGGVYMRKKHPDYRLTFSSFDSYHAQIGRFLAAMVYAKTGLDPKFLPGGAFVWRHGWFDDESEEPKCMHGHELVNKPRSVELNPSSEAGKRAIAEQGATIEKNRFGRQVVILRFDNNAVCYKDLEHQGFPHPHAHGSCAMVFSDLQKAISAMKHDIEWTLALYPNADKKRATECILICGSCNCNYAVETPVSGRQLPKMTPYKLSGIDDITRDMCKSRKDMQAHKNNPHTMVYTCCNPQSSGAGGRGSTKAKTDKSCSWRISAMDLRYAYVIANEIYGSVLGKTVPANLQQFKWNESFAFKTDVITPVCPLDTQDPFA</sequence>
<evidence type="ECO:0000259" key="12">
    <source>
        <dbReference type="Pfam" id="PF03728"/>
    </source>
</evidence>
<name>A0A7D5U518_9ADEN</name>
<evidence type="ECO:0000256" key="5">
    <source>
        <dbReference type="ARBA" id="ARBA00022705"/>
    </source>
</evidence>
<dbReference type="SUPFAM" id="SSF57917">
    <property type="entry name" value="Zn-binding domains of ADDBP"/>
    <property type="match status" value="2"/>
</dbReference>
<keyword evidence="9 13" id="KW-0238">DNA-binding</keyword>
<evidence type="ECO:0000256" key="4">
    <source>
        <dbReference type="ARBA" id="ARBA00022581"/>
    </source>
</evidence>
<dbReference type="GO" id="GO:0003677">
    <property type="term" value="F:DNA binding"/>
    <property type="evidence" value="ECO:0007669"/>
    <property type="project" value="UniProtKB-KW"/>
</dbReference>
<feature type="domain" description="Adenovirus DNA-binding all-alpha" evidence="11">
    <location>
        <begin position="69"/>
        <end position="146"/>
    </location>
</feature>
<evidence type="ECO:0000256" key="8">
    <source>
        <dbReference type="ARBA" id="ARBA00023109"/>
    </source>
</evidence>
<evidence type="ECO:0000256" key="2">
    <source>
        <dbReference type="ARBA" id="ARBA00022553"/>
    </source>
</evidence>
<dbReference type="Gene3D" id="3.90.148.10">
    <property type="entry name" value="Adenovirus DNA-binding, C-terminal domain superfamily/Adenovirus DNA-binding, zinc binding domain"/>
    <property type="match status" value="1"/>
</dbReference>
<evidence type="ECO:0000313" key="13">
    <source>
        <dbReference type="EMBL" id="QLI47687.1"/>
    </source>
</evidence>
<keyword evidence="6" id="KW-0479">Metal-binding</keyword>
<keyword evidence="1" id="KW-0244">Early protein</keyword>
<feature type="domain" description="Adenovirus DNA-binding zinc-binding" evidence="12">
    <location>
        <begin position="166"/>
        <end position="267"/>
    </location>
</feature>
<keyword evidence="4" id="KW-0945">Host-virus interaction</keyword>
<dbReference type="GO" id="GO:0006351">
    <property type="term" value="P:DNA-templated transcription"/>
    <property type="evidence" value="ECO:0007669"/>
    <property type="project" value="InterPro"/>
</dbReference>
<dbReference type="InterPro" id="IPR005376">
    <property type="entry name" value="Adenovirus_DNA-bd_zn-bd"/>
</dbReference>
<evidence type="ECO:0000256" key="10">
    <source>
        <dbReference type="SAM" id="MobiDB-lite"/>
    </source>
</evidence>
<dbReference type="InterPro" id="IPR036367">
    <property type="entry name" value="Ad_DBP_C_sf"/>
</dbReference>
<feature type="region of interest" description="Disordered" evidence="10">
    <location>
        <begin position="1"/>
        <end position="62"/>
    </location>
</feature>
<keyword evidence="2" id="KW-0597">Phosphoprotein</keyword>
<dbReference type="GO" id="GO:0039693">
    <property type="term" value="P:viral DNA genome replication"/>
    <property type="evidence" value="ECO:0007669"/>
    <property type="project" value="UniProtKB-KW"/>
</dbReference>
<feature type="domain" description="Adenovirus DNA-binding zinc-binding" evidence="12">
    <location>
        <begin position="282"/>
        <end position="379"/>
    </location>
</feature>
<evidence type="ECO:0000256" key="9">
    <source>
        <dbReference type="ARBA" id="ARBA00023125"/>
    </source>
</evidence>
<protein>
    <submittedName>
        <fullName evidence="13">DNA-binding protein</fullName>
    </submittedName>
</protein>
<dbReference type="GO" id="GO:0008270">
    <property type="term" value="F:zinc ion binding"/>
    <property type="evidence" value="ECO:0007669"/>
    <property type="project" value="InterPro"/>
</dbReference>
<accession>A0A7D5U518</accession>